<feature type="compositionally biased region" description="Polar residues" evidence="1">
    <location>
        <begin position="59"/>
        <end position="77"/>
    </location>
</feature>
<proteinExistence type="predicted"/>
<reference evidence="2" key="1">
    <citation type="submission" date="2019-04" db="EMBL/GenBank/DDBJ databases">
        <title>Sequencing of skin fungus with MAO and IRED activity.</title>
        <authorList>
            <person name="Marsaioli A.J."/>
            <person name="Bonatto J.M.C."/>
            <person name="Reis Junior O."/>
        </authorList>
    </citation>
    <scope>NUCLEOTIDE SEQUENCE</scope>
    <source>
        <strain evidence="2">28M1</strain>
    </source>
</reference>
<accession>A0A9P5C088</accession>
<sequence length="248" mass="28449">MSQLENTEDMMSQLSWQFSSTSQDHTTHDSTSQYPSHPTHVRRKTRSEDFNILAHAQSQLQTHLSATSSQNSDSTWRPPQPHPLAHSQPACQRDSDPFQPQQPQIYHHAPRPRSSHHFSTTTYPDLRTPVTNLPFRWWENGVLVSNSSSEEEDVRPSIEHDPAGAVVDSVEMPDVTNPGAVSPRTDIKTEEMDEGPNDEEMQEGRLWDEAQRTWNGYLKHKESWVRRAGLKREREEHERSGAAKRGRT</sequence>
<name>A0A9P5C088_9PLEO</name>
<keyword evidence="3" id="KW-1185">Reference proteome</keyword>
<dbReference type="Proteomes" id="UP000758155">
    <property type="component" value="Unassembled WGS sequence"/>
</dbReference>
<evidence type="ECO:0000313" key="2">
    <source>
        <dbReference type="EMBL" id="KAF3037194.1"/>
    </source>
</evidence>
<gene>
    <name evidence="2" type="ORF">E8E12_002474</name>
</gene>
<evidence type="ECO:0000256" key="1">
    <source>
        <dbReference type="SAM" id="MobiDB-lite"/>
    </source>
</evidence>
<feature type="region of interest" description="Disordered" evidence="1">
    <location>
        <begin position="162"/>
        <end position="205"/>
    </location>
</feature>
<protein>
    <submittedName>
        <fullName evidence="2">Uncharacterized protein</fullName>
    </submittedName>
</protein>
<feature type="compositionally biased region" description="Acidic residues" evidence="1">
    <location>
        <begin position="191"/>
        <end position="201"/>
    </location>
</feature>
<dbReference type="AlphaFoldDB" id="A0A9P5C088"/>
<dbReference type="EMBL" id="SWKV01000044">
    <property type="protein sequence ID" value="KAF3037194.1"/>
    <property type="molecule type" value="Genomic_DNA"/>
</dbReference>
<feature type="compositionally biased region" description="Polar residues" evidence="1">
    <location>
        <begin position="1"/>
        <end position="18"/>
    </location>
</feature>
<organism evidence="2 3">
    <name type="scientific">Didymella heteroderae</name>
    <dbReference type="NCBI Taxonomy" id="1769908"/>
    <lineage>
        <taxon>Eukaryota</taxon>
        <taxon>Fungi</taxon>
        <taxon>Dikarya</taxon>
        <taxon>Ascomycota</taxon>
        <taxon>Pezizomycotina</taxon>
        <taxon>Dothideomycetes</taxon>
        <taxon>Pleosporomycetidae</taxon>
        <taxon>Pleosporales</taxon>
        <taxon>Pleosporineae</taxon>
        <taxon>Didymellaceae</taxon>
        <taxon>Didymella</taxon>
    </lineage>
</organism>
<evidence type="ECO:0000313" key="3">
    <source>
        <dbReference type="Proteomes" id="UP000758155"/>
    </source>
</evidence>
<feature type="compositionally biased region" description="Basic and acidic residues" evidence="1">
    <location>
        <begin position="227"/>
        <end position="241"/>
    </location>
</feature>
<comment type="caution">
    <text evidence="2">The sequence shown here is derived from an EMBL/GenBank/DDBJ whole genome shotgun (WGS) entry which is preliminary data.</text>
</comment>
<feature type="region of interest" description="Disordered" evidence="1">
    <location>
        <begin position="59"/>
        <end position="123"/>
    </location>
</feature>
<dbReference type="OrthoDB" id="10389842at2759"/>
<feature type="region of interest" description="Disordered" evidence="1">
    <location>
        <begin position="227"/>
        <end position="248"/>
    </location>
</feature>
<feature type="compositionally biased region" description="Low complexity" evidence="1">
    <location>
        <begin position="19"/>
        <end position="33"/>
    </location>
</feature>
<feature type="region of interest" description="Disordered" evidence="1">
    <location>
        <begin position="1"/>
        <end position="46"/>
    </location>
</feature>